<feature type="compositionally biased region" description="Acidic residues" evidence="1">
    <location>
        <begin position="149"/>
        <end position="159"/>
    </location>
</feature>
<proteinExistence type="predicted"/>
<feature type="region of interest" description="Disordered" evidence="1">
    <location>
        <begin position="149"/>
        <end position="178"/>
    </location>
</feature>
<name>A0A7R7WIV4_ASPKA</name>
<reference evidence="2" key="2">
    <citation type="submission" date="2021-02" db="EMBL/GenBank/DDBJ databases">
        <title>Aspergillus luchuensis mut. kawachii IFO 4304 genome sequence.</title>
        <authorList>
            <person name="Mori K."/>
            <person name="Kadooka C."/>
            <person name="Goto M."/>
            <person name="Futagami T."/>
        </authorList>
    </citation>
    <scope>NUCLEOTIDE SEQUENCE</scope>
    <source>
        <strain evidence="2">IFO 4308</strain>
    </source>
</reference>
<dbReference type="EMBL" id="AP024431">
    <property type="protein sequence ID" value="BCS03832.1"/>
    <property type="molecule type" value="Genomic_DNA"/>
</dbReference>
<evidence type="ECO:0000313" key="3">
    <source>
        <dbReference type="Proteomes" id="UP000661280"/>
    </source>
</evidence>
<dbReference type="KEGG" id="aluc:AKAW2_70710A"/>
<keyword evidence="3" id="KW-1185">Reference proteome</keyword>
<gene>
    <name evidence="2" type="ORF">AKAW2_70710A</name>
</gene>
<reference evidence="2" key="1">
    <citation type="submission" date="2021-01" db="EMBL/GenBank/DDBJ databases">
        <authorList>
            <consortium name="Aspergillus luchuensis mut. kawachii IFO 4304 genome sequencing consortium"/>
            <person name="Kazuki M."/>
            <person name="Futagami T."/>
        </authorList>
    </citation>
    <scope>NUCLEOTIDE SEQUENCE</scope>
    <source>
        <strain evidence="2">IFO 4308</strain>
    </source>
</reference>
<protein>
    <submittedName>
        <fullName evidence="2">Uncharacterized protein</fullName>
    </submittedName>
</protein>
<dbReference type="RefSeq" id="XP_041547594.1">
    <property type="nucleotide sequence ID" value="XM_041683321.1"/>
</dbReference>
<dbReference type="GeneID" id="64965153"/>
<evidence type="ECO:0000256" key="1">
    <source>
        <dbReference type="SAM" id="MobiDB-lite"/>
    </source>
</evidence>
<accession>A0A7R7WIV4</accession>
<organism evidence="2 3">
    <name type="scientific">Aspergillus kawachii</name>
    <name type="common">White koji mold</name>
    <name type="synonym">Aspergillus awamori var. kawachi</name>
    <dbReference type="NCBI Taxonomy" id="1069201"/>
    <lineage>
        <taxon>Eukaryota</taxon>
        <taxon>Fungi</taxon>
        <taxon>Dikarya</taxon>
        <taxon>Ascomycota</taxon>
        <taxon>Pezizomycotina</taxon>
        <taxon>Eurotiomycetes</taxon>
        <taxon>Eurotiomycetidae</taxon>
        <taxon>Eurotiales</taxon>
        <taxon>Aspergillaceae</taxon>
        <taxon>Aspergillus</taxon>
        <taxon>Aspergillus subgen. Circumdati</taxon>
    </lineage>
</organism>
<dbReference type="Proteomes" id="UP000661280">
    <property type="component" value="Chromosome 7"/>
</dbReference>
<sequence length="263" mass="29066">MINCRVRPRDMAILDKENRPRGLRVPSFARKGFKQKSSDSLPDKEPEPVQAPVTTVIPPRTDSVPDYSAPAPLPAAVQPPSSAFNAPIHHQDNLPQSAPPAANYTPAPRAYQAYRPPAASEPMQSPPARKEVPVPAIQQQDAEEPLEDFIPEPEPELDDTGAPIEPVSSEENNGPWTPPDIEPVAAPLNKLHFACYQDHRSMPPANNVWHAVPCMTCQKFDRDVRYRCVFCCLRICTGCFQTLQTIPRRSLAQLMESIPAAKA</sequence>
<feature type="compositionally biased region" description="Low complexity" evidence="1">
    <location>
        <begin position="68"/>
        <end position="83"/>
    </location>
</feature>
<evidence type="ECO:0000313" key="2">
    <source>
        <dbReference type="EMBL" id="BCS03832.1"/>
    </source>
</evidence>
<dbReference type="OrthoDB" id="5425130at2759"/>
<feature type="region of interest" description="Disordered" evidence="1">
    <location>
        <begin position="17"/>
        <end position="107"/>
    </location>
</feature>
<dbReference type="AlphaFoldDB" id="A0A7R7WIV4"/>